<dbReference type="GeneID" id="87596576"/>
<evidence type="ECO:0000256" key="2">
    <source>
        <dbReference type="SAM" id="MobiDB-lite"/>
    </source>
</evidence>
<feature type="domain" description="LXG" evidence="3">
    <location>
        <begin position="1"/>
        <end position="243"/>
    </location>
</feature>
<comment type="similarity">
    <text evidence="1">In the N-terminal section; belongs to the LXG family.</text>
</comment>
<name>A0A0M0KMG0_ALKHA</name>
<dbReference type="AlphaFoldDB" id="A0A0M0KMG0"/>
<dbReference type="PATRIC" id="fig|136160.3.peg.3466"/>
<sequence>MKFLDVNQHLSELDEHIKVLKSYGDVFEEVEARITRVINMDGAFKGEGAKGVIYNHAHMQLPTIRSIRAFLISFSDTLEKMKANITEYEPASNGSVSEDFWKNQLPKAYDRYEETLEEREAAINQATAEVSHILHLGKLQTGDVYNSVDSARKHADTVLEGLYDLDQAGVELMAQVRTKMEELKATIRQVLDWNMTGGVTMKGVSIMEVGGYFANNATLHEKAPEVDTGKMNANVHDPSLSNLTNYVKMSQATAKLKQGLQVWGRLFQASVFYVFHPTYVEKLISRARSSISQSPKVQTQVQREQELDAIIEERKVVLTLEEEEALKQYLSDPTNFEGKTLIRPADTERPAPHFDSYRKVLGNPNSDVNMLASGHITTATGNFFAEDFITLVDSEASMGEKALAAGFILVKPAKLVDKLLDLNKARKINNSSGSGGSQSSNSSSGSTDKRSTDVSSNEKNTDNISNTNSNVNVSNETIINSASIPKKGGETVVGHALQKHAGRNPDIWGKVKGGPDQINQTAIKHLEEILNGPGDFARVANNRGITFLEKKLADGRGVRLNLDGTFKGFIDQ</sequence>
<organism evidence="4">
    <name type="scientific">Halalkalibacterium halodurans</name>
    <name type="common">Bacillus halodurans</name>
    <dbReference type="NCBI Taxonomy" id="86665"/>
    <lineage>
        <taxon>Bacteria</taxon>
        <taxon>Bacillati</taxon>
        <taxon>Bacillota</taxon>
        <taxon>Bacilli</taxon>
        <taxon>Bacillales</taxon>
        <taxon>Bacillaceae</taxon>
        <taxon>Halalkalibacterium (ex Joshi et al. 2022)</taxon>
    </lineage>
</organism>
<feature type="compositionally biased region" description="Low complexity" evidence="2">
    <location>
        <begin position="462"/>
        <end position="472"/>
    </location>
</feature>
<evidence type="ECO:0000313" key="4">
    <source>
        <dbReference type="EMBL" id="KOO39999.1"/>
    </source>
</evidence>
<proteinExistence type="inferred from homology"/>
<evidence type="ECO:0000259" key="3">
    <source>
        <dbReference type="PROSITE" id="PS51756"/>
    </source>
</evidence>
<dbReference type="PROSITE" id="PS51756">
    <property type="entry name" value="LXG"/>
    <property type="match status" value="1"/>
</dbReference>
<protein>
    <recommendedName>
        <fullName evidence="3">LXG domain-containing protein</fullName>
    </recommendedName>
</protein>
<dbReference type="InterPro" id="IPR006829">
    <property type="entry name" value="LXG_dom"/>
</dbReference>
<feature type="region of interest" description="Disordered" evidence="2">
    <location>
        <begin position="427"/>
        <end position="472"/>
    </location>
</feature>
<dbReference type="RefSeq" id="WP_053431845.1">
    <property type="nucleotide sequence ID" value="NZ_CP040441.1"/>
</dbReference>
<accession>A0A0M0KMG0</accession>
<evidence type="ECO:0000256" key="1">
    <source>
        <dbReference type="ARBA" id="ARBA00034117"/>
    </source>
</evidence>
<feature type="compositionally biased region" description="Low complexity" evidence="2">
    <location>
        <begin position="429"/>
        <end position="446"/>
    </location>
</feature>
<dbReference type="Pfam" id="PF04740">
    <property type="entry name" value="LXG"/>
    <property type="match status" value="1"/>
</dbReference>
<dbReference type="EMBL" id="LILD01000001">
    <property type="protein sequence ID" value="KOO39999.1"/>
    <property type="molecule type" value="Genomic_DNA"/>
</dbReference>
<gene>
    <name evidence="4" type="ORF">AMD02_14940</name>
</gene>
<reference evidence="4" key="1">
    <citation type="submission" date="2015-08" db="EMBL/GenBank/DDBJ databases">
        <title>Complete DNA Sequence of Pseudomonas syringae pv. actinidiae, the Causal Agent of Kiwifruit Canker Disease.</title>
        <authorList>
            <person name="Rikkerink E.H.A."/>
            <person name="Fineran P.C."/>
        </authorList>
    </citation>
    <scope>NUCLEOTIDE SEQUENCE</scope>
    <source>
        <strain evidence="4">DSM 13666</strain>
    </source>
</reference>
<comment type="caution">
    <text evidence="4">The sequence shown here is derived from an EMBL/GenBank/DDBJ whole genome shotgun (WGS) entry which is preliminary data.</text>
</comment>